<dbReference type="InterPro" id="IPR045062">
    <property type="entry name" value="Cyt_c_biogenesis_CcsA/CcmC"/>
</dbReference>
<proteinExistence type="inferred from homology"/>
<keyword evidence="6" id="KW-0793">Thylakoid</keyword>
<dbReference type="Pfam" id="PF01578">
    <property type="entry name" value="Cytochrom_C_asm"/>
    <property type="match status" value="1"/>
</dbReference>
<accession>A0A1W6EH38</accession>
<protein>
    <recommendedName>
        <fullName evidence="6">Cytochrome c biogenesis protein CcsA</fullName>
    </recommendedName>
</protein>
<feature type="domain" description="Cytochrome c assembly protein" evidence="7">
    <location>
        <begin position="103"/>
        <end position="355"/>
    </location>
</feature>
<reference evidence="8" key="1">
    <citation type="journal article" date="2017" name="Sci. Rep.">
        <title>Divergent copies of the large inverted repeat in the chloroplast genomes of ulvophycean green algae.</title>
        <authorList>
            <person name="Turmel M."/>
            <person name="Otis C."/>
            <person name="Lemieux C."/>
        </authorList>
    </citation>
    <scope>NUCLEOTIDE SEQUENCE</scope>
</reference>
<evidence type="ECO:0000259" key="7">
    <source>
        <dbReference type="Pfam" id="PF01578"/>
    </source>
</evidence>
<dbReference type="NCBIfam" id="TIGR03144">
    <property type="entry name" value="cytochr_II_ccsB"/>
    <property type="match status" value="1"/>
</dbReference>
<evidence type="ECO:0000256" key="3">
    <source>
        <dbReference type="ARBA" id="ARBA00022748"/>
    </source>
</evidence>
<feature type="transmembrane region" description="Helical" evidence="6">
    <location>
        <begin position="75"/>
        <end position="97"/>
    </location>
</feature>
<dbReference type="HAMAP" id="MF_01391">
    <property type="entry name" value="CytC_CcsA"/>
    <property type="match status" value="1"/>
</dbReference>
<name>A0A1W6EH38_9CHLO</name>
<dbReference type="RefSeq" id="YP_009367752.1">
    <property type="nucleotide sequence ID" value="NC_034713.1"/>
</dbReference>
<dbReference type="PANTHER" id="PTHR30071">
    <property type="entry name" value="HEME EXPORTER PROTEIN C"/>
    <property type="match status" value="1"/>
</dbReference>
<evidence type="ECO:0000256" key="6">
    <source>
        <dbReference type="HAMAP-Rule" id="MF_01391"/>
    </source>
</evidence>
<feature type="transmembrane region" description="Helical" evidence="6">
    <location>
        <begin position="172"/>
        <end position="198"/>
    </location>
</feature>
<feature type="transmembrane region" description="Helical" evidence="6">
    <location>
        <begin position="304"/>
        <end position="322"/>
    </location>
</feature>
<evidence type="ECO:0000256" key="1">
    <source>
        <dbReference type="ARBA" id="ARBA00004141"/>
    </source>
</evidence>
<comment type="function">
    <text evidence="6">Required during biogenesis of c-type cytochromes (cytochrome c6 and cytochrome f) at the step of heme attachment.</text>
</comment>
<dbReference type="GO" id="GO:0009535">
    <property type="term" value="C:chloroplast thylakoid membrane"/>
    <property type="evidence" value="ECO:0007669"/>
    <property type="project" value="UniProtKB-SubCell"/>
</dbReference>
<feature type="transmembrane region" description="Helical" evidence="6">
    <location>
        <begin position="270"/>
        <end position="292"/>
    </location>
</feature>
<feature type="transmembrane region" description="Helical" evidence="6">
    <location>
        <begin position="12"/>
        <end position="31"/>
    </location>
</feature>
<dbReference type="InterPro" id="IPR002541">
    <property type="entry name" value="Cyt_c_assembly"/>
</dbReference>
<gene>
    <name evidence="6 8" type="primary">ccsA</name>
</gene>
<comment type="subunit">
    <text evidence="6">May interact with Ccs1.</text>
</comment>
<comment type="similarity">
    <text evidence="6">Belongs to the CcmF/CycK/Ccl1/NrfE/CcsA family.</text>
</comment>
<keyword evidence="4 6" id="KW-1133">Transmembrane helix</keyword>
<keyword evidence="5 6" id="KW-0472">Membrane</keyword>
<dbReference type="GeneID" id="32884355"/>
<dbReference type="PANTHER" id="PTHR30071:SF1">
    <property type="entry name" value="CYTOCHROME B_B6 PROTEIN-RELATED"/>
    <property type="match status" value="1"/>
</dbReference>
<dbReference type="GO" id="GO:0017004">
    <property type="term" value="P:cytochrome complex assembly"/>
    <property type="evidence" value="ECO:0007669"/>
    <property type="project" value="UniProtKB-UniRule"/>
</dbReference>
<keyword evidence="3 6" id="KW-0201">Cytochrome c-type biogenesis</keyword>
<geneLocation type="chloroplast" evidence="8"/>
<evidence type="ECO:0000313" key="8">
    <source>
        <dbReference type="EMBL" id="ARK14734.1"/>
    </source>
</evidence>
<comment type="subcellular location">
    <subcellularLocation>
        <location evidence="1">Membrane</location>
        <topology evidence="1">Multi-pass membrane protein</topology>
    </subcellularLocation>
    <subcellularLocation>
        <location evidence="6">Plastid</location>
        <location evidence="6">Chloroplast thylakoid membrane</location>
        <topology evidence="6">Multi-pass membrane protein</topology>
    </subcellularLocation>
</comment>
<dbReference type="AlphaFoldDB" id="A0A1W6EH38"/>
<dbReference type="InterPro" id="IPR017562">
    <property type="entry name" value="Cyt_c_biogenesis_CcsA"/>
</dbReference>
<sequence>MQYLILENFFSNTSFVFLFVTMLFYWIRTIFFPESWNYTNKSNRQSVKSSERTISSISAQGIAGDALSKVHGNRFGTFCILICNLSLAGQLVCRWIISNHFPLSNLYESLIFLSWGFTLSHILLEKIMSSPLIGSILAPSALLTSSFAYFVLPETMKKATPLVPALQSNWLMMHVTIMILSYAALIAGCLLSIMFLVLNSTYDPAVLGSKAIESTPGAISKNTENYNFNTTVTSIDANTSYPISNDKVEITNLSDFNFQKGLDNISYRSLSIGFSLLTIGIISGAVWANQAWGSYWSWDPKETWALITWLIFATYLHTRLNYGWEGKKPAFIASGGFFIIWVCYFGVNLFGKGLHNYGFWN</sequence>
<feature type="transmembrane region" description="Helical" evidence="6">
    <location>
        <begin position="329"/>
        <end position="351"/>
    </location>
</feature>
<dbReference type="GO" id="GO:0020037">
    <property type="term" value="F:heme binding"/>
    <property type="evidence" value="ECO:0007669"/>
    <property type="project" value="InterPro"/>
</dbReference>
<feature type="transmembrane region" description="Helical" evidence="6">
    <location>
        <begin position="131"/>
        <end position="152"/>
    </location>
</feature>
<evidence type="ECO:0000256" key="5">
    <source>
        <dbReference type="ARBA" id="ARBA00023136"/>
    </source>
</evidence>
<organism evidence="8">
    <name type="scientific">Neodangemannia microcystis</name>
    <dbReference type="NCBI Taxonomy" id="173495"/>
    <lineage>
        <taxon>Eukaryota</taxon>
        <taxon>Viridiplantae</taxon>
        <taxon>Chlorophyta</taxon>
        <taxon>core chlorophytes</taxon>
        <taxon>Ulvophyceae</taxon>
        <taxon>OUU clade</taxon>
        <taxon>Oltmannsiellopsidales</taxon>
        <taxon>Oltmannsiellopsidaceae</taxon>
        <taxon>Neodangemannia</taxon>
    </lineage>
</organism>
<feature type="transmembrane region" description="Helical" evidence="6">
    <location>
        <begin position="103"/>
        <end position="124"/>
    </location>
</feature>
<keyword evidence="2 6" id="KW-0812">Transmembrane</keyword>
<dbReference type="EMBL" id="KY407660">
    <property type="protein sequence ID" value="ARK14734.1"/>
    <property type="molecule type" value="Genomic_DNA"/>
</dbReference>
<dbReference type="GO" id="GO:0005886">
    <property type="term" value="C:plasma membrane"/>
    <property type="evidence" value="ECO:0007669"/>
    <property type="project" value="TreeGrafter"/>
</dbReference>
<keyword evidence="8" id="KW-0150">Chloroplast</keyword>
<evidence type="ECO:0000256" key="2">
    <source>
        <dbReference type="ARBA" id="ARBA00022692"/>
    </source>
</evidence>
<evidence type="ECO:0000256" key="4">
    <source>
        <dbReference type="ARBA" id="ARBA00022989"/>
    </source>
</evidence>
<keyword evidence="8" id="KW-0934">Plastid</keyword>